<dbReference type="AlphaFoldDB" id="A0A8S9NXE5"/>
<proteinExistence type="inferred from homology"/>
<name>A0A8S9NXE5_BRACR</name>
<reference evidence="2" key="1">
    <citation type="submission" date="2019-12" db="EMBL/GenBank/DDBJ databases">
        <title>Genome sequencing and annotation of Brassica cretica.</title>
        <authorList>
            <person name="Studholme D.J."/>
            <person name="Sarris P."/>
        </authorList>
    </citation>
    <scope>NUCLEOTIDE SEQUENCE</scope>
    <source>
        <strain evidence="2">PFS-109/04</strain>
        <tissue evidence="2">Leaf</tissue>
    </source>
</reference>
<dbReference type="InterPro" id="IPR008491">
    <property type="entry name" value="CDK5RAP3"/>
</dbReference>
<dbReference type="PANTHER" id="PTHR14894">
    <property type="entry name" value="CDK5 REGULATORY SUBUNIT-ASSOCIATED PROTEIN 3"/>
    <property type="match status" value="1"/>
</dbReference>
<dbReference type="GO" id="GO:0007346">
    <property type="term" value="P:regulation of mitotic cell cycle"/>
    <property type="evidence" value="ECO:0007669"/>
    <property type="project" value="TreeGrafter"/>
</dbReference>
<comment type="caution">
    <text evidence="2">The sequence shown here is derived from an EMBL/GenBank/DDBJ whole genome shotgun (WGS) entry which is preliminary data.</text>
</comment>
<protein>
    <submittedName>
        <fullName evidence="2">Uncharacterized protein</fullName>
    </submittedName>
</protein>
<organism evidence="2 3">
    <name type="scientific">Brassica cretica</name>
    <name type="common">Mustard</name>
    <dbReference type="NCBI Taxonomy" id="69181"/>
    <lineage>
        <taxon>Eukaryota</taxon>
        <taxon>Viridiplantae</taxon>
        <taxon>Streptophyta</taxon>
        <taxon>Embryophyta</taxon>
        <taxon>Tracheophyta</taxon>
        <taxon>Spermatophyta</taxon>
        <taxon>Magnoliopsida</taxon>
        <taxon>eudicotyledons</taxon>
        <taxon>Gunneridae</taxon>
        <taxon>Pentapetalae</taxon>
        <taxon>rosids</taxon>
        <taxon>malvids</taxon>
        <taxon>Brassicales</taxon>
        <taxon>Brassicaceae</taxon>
        <taxon>Brassiceae</taxon>
        <taxon>Brassica</taxon>
    </lineage>
</organism>
<dbReference type="GO" id="GO:0012505">
    <property type="term" value="C:endomembrane system"/>
    <property type="evidence" value="ECO:0007669"/>
    <property type="project" value="TreeGrafter"/>
</dbReference>
<evidence type="ECO:0000313" key="2">
    <source>
        <dbReference type="EMBL" id="KAF3509628.1"/>
    </source>
</evidence>
<evidence type="ECO:0000256" key="1">
    <source>
        <dbReference type="ARBA" id="ARBA00007478"/>
    </source>
</evidence>
<gene>
    <name evidence="2" type="ORF">F2Q69_00000277</name>
</gene>
<accession>A0A8S9NXE5</accession>
<comment type="similarity">
    <text evidence="1">Belongs to the CDK5RAP3 family.</text>
</comment>
<dbReference type="PANTHER" id="PTHR14894:SF0">
    <property type="entry name" value="CDK5 REGULATORY SUBUNIT-ASSOCIATED PROTEIN 3"/>
    <property type="match status" value="1"/>
</dbReference>
<dbReference type="Pfam" id="PF05600">
    <property type="entry name" value="CDK5RAP3"/>
    <property type="match status" value="1"/>
</dbReference>
<dbReference type="Proteomes" id="UP000712600">
    <property type="component" value="Unassembled WGS sequence"/>
</dbReference>
<sequence>MSVLKPPVWRREEETKYRNKILDDLYEVKAFLNQRLMELRNEDTLSLQHHAQPVAPLVLQQYSPESSSQWWLISTWPSHCLQTGYLGI</sequence>
<dbReference type="EMBL" id="QGKX02001521">
    <property type="protein sequence ID" value="KAF3509628.1"/>
    <property type="molecule type" value="Genomic_DNA"/>
</dbReference>
<evidence type="ECO:0000313" key="3">
    <source>
        <dbReference type="Proteomes" id="UP000712600"/>
    </source>
</evidence>